<accession>A0A9N7U2Z7</accession>
<keyword evidence="2" id="KW-1185">Reference proteome</keyword>
<gene>
    <name evidence="1" type="ORF">PLEPLA_LOCUS11080</name>
</gene>
<evidence type="ECO:0000313" key="2">
    <source>
        <dbReference type="Proteomes" id="UP001153269"/>
    </source>
</evidence>
<dbReference type="EMBL" id="CADEAL010000638">
    <property type="protein sequence ID" value="CAB1423162.1"/>
    <property type="molecule type" value="Genomic_DNA"/>
</dbReference>
<dbReference type="Proteomes" id="UP001153269">
    <property type="component" value="Unassembled WGS sequence"/>
</dbReference>
<feature type="non-terminal residue" evidence="1">
    <location>
        <position position="1"/>
    </location>
</feature>
<comment type="caution">
    <text evidence="1">The sequence shown here is derived from an EMBL/GenBank/DDBJ whole genome shotgun (WGS) entry which is preliminary data.</text>
</comment>
<sequence>RPGDGEDNGSDSLLFSSLMNGTLKVDSHISSSSPPHLPQTQILSVISWCCDPLGPRSHAVHRLSSPSFLHNRKLTSTTK</sequence>
<organism evidence="1 2">
    <name type="scientific">Pleuronectes platessa</name>
    <name type="common">European plaice</name>
    <dbReference type="NCBI Taxonomy" id="8262"/>
    <lineage>
        <taxon>Eukaryota</taxon>
        <taxon>Metazoa</taxon>
        <taxon>Chordata</taxon>
        <taxon>Craniata</taxon>
        <taxon>Vertebrata</taxon>
        <taxon>Euteleostomi</taxon>
        <taxon>Actinopterygii</taxon>
        <taxon>Neopterygii</taxon>
        <taxon>Teleostei</taxon>
        <taxon>Neoteleostei</taxon>
        <taxon>Acanthomorphata</taxon>
        <taxon>Carangaria</taxon>
        <taxon>Pleuronectiformes</taxon>
        <taxon>Pleuronectoidei</taxon>
        <taxon>Pleuronectidae</taxon>
        <taxon>Pleuronectes</taxon>
    </lineage>
</organism>
<reference evidence="1" key="1">
    <citation type="submission" date="2020-03" db="EMBL/GenBank/DDBJ databases">
        <authorList>
            <person name="Weist P."/>
        </authorList>
    </citation>
    <scope>NUCLEOTIDE SEQUENCE</scope>
</reference>
<proteinExistence type="predicted"/>
<protein>
    <submittedName>
        <fullName evidence="1">Uncharacterized protein</fullName>
    </submittedName>
</protein>
<name>A0A9N7U2Z7_PLEPL</name>
<dbReference type="AlphaFoldDB" id="A0A9N7U2Z7"/>
<evidence type="ECO:0000313" key="1">
    <source>
        <dbReference type="EMBL" id="CAB1423162.1"/>
    </source>
</evidence>